<sequence length="89" mass="10101">MVHGLPRRVAGFVWGSGQRLSSARHRIHSPHRRLTRVATSPRQRVIRGEIAGLVARSGFMDRNYIHCLLSGLPCLAYFDNMRAAVWVIH</sequence>
<dbReference type="EMBL" id="VSRR010001908">
    <property type="protein sequence ID" value="MPC28408.1"/>
    <property type="molecule type" value="Genomic_DNA"/>
</dbReference>
<comment type="caution">
    <text evidence="1">The sequence shown here is derived from an EMBL/GenBank/DDBJ whole genome shotgun (WGS) entry which is preliminary data.</text>
</comment>
<organism evidence="1 2">
    <name type="scientific">Portunus trituberculatus</name>
    <name type="common">Swimming crab</name>
    <name type="synonym">Neptunus trituberculatus</name>
    <dbReference type="NCBI Taxonomy" id="210409"/>
    <lineage>
        <taxon>Eukaryota</taxon>
        <taxon>Metazoa</taxon>
        <taxon>Ecdysozoa</taxon>
        <taxon>Arthropoda</taxon>
        <taxon>Crustacea</taxon>
        <taxon>Multicrustacea</taxon>
        <taxon>Malacostraca</taxon>
        <taxon>Eumalacostraca</taxon>
        <taxon>Eucarida</taxon>
        <taxon>Decapoda</taxon>
        <taxon>Pleocyemata</taxon>
        <taxon>Brachyura</taxon>
        <taxon>Eubrachyura</taxon>
        <taxon>Portunoidea</taxon>
        <taxon>Portunidae</taxon>
        <taxon>Portuninae</taxon>
        <taxon>Portunus</taxon>
    </lineage>
</organism>
<evidence type="ECO:0000313" key="2">
    <source>
        <dbReference type="Proteomes" id="UP000324222"/>
    </source>
</evidence>
<keyword evidence="2" id="KW-1185">Reference proteome</keyword>
<evidence type="ECO:0000313" key="1">
    <source>
        <dbReference type="EMBL" id="MPC28408.1"/>
    </source>
</evidence>
<proteinExistence type="predicted"/>
<accession>A0A5B7E3S6</accession>
<dbReference type="Proteomes" id="UP000324222">
    <property type="component" value="Unassembled WGS sequence"/>
</dbReference>
<protein>
    <submittedName>
        <fullName evidence="1">Uncharacterized protein</fullName>
    </submittedName>
</protein>
<gene>
    <name evidence="1" type="ORF">E2C01_021612</name>
</gene>
<name>A0A5B7E3S6_PORTR</name>
<dbReference type="AlphaFoldDB" id="A0A5B7E3S6"/>
<reference evidence="1 2" key="1">
    <citation type="submission" date="2019-05" db="EMBL/GenBank/DDBJ databases">
        <title>Another draft genome of Portunus trituberculatus and its Hox gene families provides insights of decapod evolution.</title>
        <authorList>
            <person name="Jeong J.-H."/>
            <person name="Song I."/>
            <person name="Kim S."/>
            <person name="Choi T."/>
            <person name="Kim D."/>
            <person name="Ryu S."/>
            <person name="Kim W."/>
        </authorList>
    </citation>
    <scope>NUCLEOTIDE SEQUENCE [LARGE SCALE GENOMIC DNA]</scope>
    <source>
        <tissue evidence="1">Muscle</tissue>
    </source>
</reference>